<evidence type="ECO:0000313" key="1">
    <source>
        <dbReference type="EMBL" id="CCK79443.1"/>
    </source>
</evidence>
<evidence type="ECO:0008006" key="3">
    <source>
        <dbReference type="Google" id="ProtNLM"/>
    </source>
</evidence>
<accession>K0NI01</accession>
<dbReference type="HOGENOM" id="CLU_2681772_0_0_7"/>
<keyword evidence="2" id="KW-1185">Reference proteome</keyword>
<dbReference type="SUPFAM" id="SSF116734">
    <property type="entry name" value="DNA methylase specificity domain"/>
    <property type="match status" value="1"/>
</dbReference>
<dbReference type="RefSeq" id="WP_014956790.1">
    <property type="nucleotide sequence ID" value="NC_018645.1"/>
</dbReference>
<sequence length="74" mass="8671">MMENPYPPKKEQKIIVSYIQAQFIKIDKAIAIQEQMIEKLKEYKATLINSAVTGKSRCHKQEKQGPWHDREISL</sequence>
<dbReference type="EMBL" id="FO203503">
    <property type="protein sequence ID" value="CCK79443.1"/>
    <property type="molecule type" value="Genomic_DNA"/>
</dbReference>
<dbReference type="KEGG" id="dto:TOL2_C12800"/>
<proteinExistence type="predicted"/>
<organism evidence="1 2">
    <name type="scientific">Desulfobacula toluolica (strain DSM 7467 / Tol2)</name>
    <dbReference type="NCBI Taxonomy" id="651182"/>
    <lineage>
        <taxon>Bacteria</taxon>
        <taxon>Pseudomonadati</taxon>
        <taxon>Thermodesulfobacteriota</taxon>
        <taxon>Desulfobacteria</taxon>
        <taxon>Desulfobacterales</taxon>
        <taxon>Desulfobacteraceae</taxon>
        <taxon>Desulfobacula</taxon>
    </lineage>
</organism>
<dbReference type="AlphaFoldDB" id="K0NI01"/>
<name>K0NI01_DESTT</name>
<dbReference type="STRING" id="651182.TOL2_C12800"/>
<dbReference type="Gene3D" id="1.10.287.1120">
    <property type="entry name" value="Bipartite methylase S protein"/>
    <property type="match status" value="1"/>
</dbReference>
<protein>
    <recommendedName>
        <fullName evidence="3">Type I restriction modification DNA specificity domain-containing protein</fullName>
    </recommendedName>
</protein>
<reference evidence="1 2" key="1">
    <citation type="journal article" date="2013" name="Environ. Microbiol.">
        <title>Complete genome, catabolic sub-proteomes and key-metabolites of Desulfobacula toluolica Tol2, a marine, aromatic compound-degrading, sulfate-reducing bacterium.</title>
        <authorList>
            <person name="Wohlbrand L."/>
            <person name="Jacob J.H."/>
            <person name="Kube M."/>
            <person name="Mussmann M."/>
            <person name="Jarling R."/>
            <person name="Beck A."/>
            <person name="Amann R."/>
            <person name="Wilkes H."/>
            <person name="Reinhardt R."/>
            <person name="Rabus R."/>
        </authorList>
    </citation>
    <scope>NUCLEOTIDE SEQUENCE [LARGE SCALE GENOMIC DNA]</scope>
    <source>
        <strain evidence="2">DSM 7467 / Tol2</strain>
    </source>
</reference>
<evidence type="ECO:0000313" key="2">
    <source>
        <dbReference type="Proteomes" id="UP000007347"/>
    </source>
</evidence>
<dbReference type="PATRIC" id="fig|651182.5.peg.1542"/>
<gene>
    <name evidence="1" type="ordered locus">TOL2_C12800</name>
</gene>
<dbReference type="Proteomes" id="UP000007347">
    <property type="component" value="Chromosome"/>
</dbReference>